<dbReference type="EMBL" id="JYDL01000257">
    <property type="protein sequence ID" value="KRX12847.1"/>
    <property type="molecule type" value="Genomic_DNA"/>
</dbReference>
<dbReference type="STRING" id="6336.A0A0V0REK3"/>
<evidence type="ECO:0000313" key="2">
    <source>
        <dbReference type="Proteomes" id="UP000054630"/>
    </source>
</evidence>
<dbReference type="Proteomes" id="UP000054630">
    <property type="component" value="Unassembled WGS sequence"/>
</dbReference>
<proteinExistence type="predicted"/>
<protein>
    <recommendedName>
        <fullName evidence="3">Retrovirus-related Pol polyprotein from type-1 retrotransposable element</fullName>
    </recommendedName>
</protein>
<gene>
    <name evidence="1" type="ORF">T07_2655</name>
</gene>
<name>A0A0V0REK3_9BILA</name>
<evidence type="ECO:0000313" key="1">
    <source>
        <dbReference type="EMBL" id="KRX12847.1"/>
    </source>
</evidence>
<comment type="caution">
    <text evidence="1">The sequence shown here is derived from an EMBL/GenBank/DDBJ whole genome shotgun (WGS) entry which is preliminary data.</text>
</comment>
<dbReference type="AlphaFoldDB" id="A0A0V0REK3"/>
<accession>A0A0V0REK3</accession>
<organism evidence="1 2">
    <name type="scientific">Trichinella nelsoni</name>
    <dbReference type="NCBI Taxonomy" id="6336"/>
    <lineage>
        <taxon>Eukaryota</taxon>
        <taxon>Metazoa</taxon>
        <taxon>Ecdysozoa</taxon>
        <taxon>Nematoda</taxon>
        <taxon>Enoplea</taxon>
        <taxon>Dorylaimia</taxon>
        <taxon>Trichinellida</taxon>
        <taxon>Trichinellidae</taxon>
        <taxon>Trichinella</taxon>
    </lineage>
</organism>
<evidence type="ECO:0008006" key="3">
    <source>
        <dbReference type="Google" id="ProtNLM"/>
    </source>
</evidence>
<sequence>MKSGDAVYKPDLVLAKDDPAHILDIAVPWEKGTAMHEKNERETNKYTILTEDAKALFGVQNCTVGAIVIGVRSSTFRYEGPANSATSQMPRHLISAKLHLKSVHNLREFTLTSSKCSKEWTSINAVASYFAGCKGNVATAALPSTSNAPNACSSCATGTKSGLQLHCKRSHPDIFLQTCNQKTKARWSSDEQNLLAKLENIAKASIWPAQT</sequence>
<dbReference type="OrthoDB" id="7998414at2759"/>
<reference evidence="1 2" key="1">
    <citation type="submission" date="2015-01" db="EMBL/GenBank/DDBJ databases">
        <title>Evolution of Trichinella species and genotypes.</title>
        <authorList>
            <person name="Korhonen P.K."/>
            <person name="Edoardo P."/>
            <person name="Giuseppe L.R."/>
            <person name="Gasser R.B."/>
        </authorList>
    </citation>
    <scope>NUCLEOTIDE SEQUENCE [LARGE SCALE GENOMIC DNA]</scope>
    <source>
        <strain evidence="1">ISS37</strain>
    </source>
</reference>
<keyword evidence="2" id="KW-1185">Reference proteome</keyword>